<feature type="compositionally biased region" description="Low complexity" evidence="8">
    <location>
        <begin position="191"/>
        <end position="202"/>
    </location>
</feature>
<keyword evidence="6 7" id="KW-0472">Membrane</keyword>
<dbReference type="Proteomes" id="UP001172155">
    <property type="component" value="Unassembled WGS sequence"/>
</dbReference>
<dbReference type="SUPFAM" id="SSF144091">
    <property type="entry name" value="Rhomboid-like"/>
    <property type="match status" value="1"/>
</dbReference>
<evidence type="ECO:0000313" key="9">
    <source>
        <dbReference type="EMBL" id="KAK0754960.1"/>
    </source>
</evidence>
<evidence type="ECO:0000256" key="5">
    <source>
        <dbReference type="ARBA" id="ARBA00022989"/>
    </source>
</evidence>
<dbReference type="InterPro" id="IPR007599">
    <property type="entry name" value="DER1"/>
</dbReference>
<evidence type="ECO:0000313" key="10">
    <source>
        <dbReference type="Proteomes" id="UP001172155"/>
    </source>
</evidence>
<keyword evidence="5 7" id="KW-1133">Transmembrane helix</keyword>
<accession>A0AA40FC53</accession>
<dbReference type="GO" id="GO:0006950">
    <property type="term" value="P:response to stress"/>
    <property type="evidence" value="ECO:0007669"/>
    <property type="project" value="UniProtKB-ARBA"/>
</dbReference>
<proteinExistence type="inferred from homology"/>
<evidence type="ECO:0000256" key="6">
    <source>
        <dbReference type="ARBA" id="ARBA00023136"/>
    </source>
</evidence>
<evidence type="ECO:0000256" key="4">
    <source>
        <dbReference type="ARBA" id="ARBA00022824"/>
    </source>
</evidence>
<evidence type="ECO:0000256" key="1">
    <source>
        <dbReference type="ARBA" id="ARBA00004477"/>
    </source>
</evidence>
<comment type="caution">
    <text evidence="9">The sequence shown here is derived from an EMBL/GenBank/DDBJ whole genome shotgun (WGS) entry which is preliminary data.</text>
</comment>
<dbReference type="EMBL" id="JAUKUD010000001">
    <property type="protein sequence ID" value="KAK0754960.1"/>
    <property type="molecule type" value="Genomic_DNA"/>
</dbReference>
<dbReference type="AlphaFoldDB" id="A0AA40FC53"/>
<evidence type="ECO:0000256" key="8">
    <source>
        <dbReference type="SAM" id="MobiDB-lite"/>
    </source>
</evidence>
<feature type="transmembrane region" description="Helical" evidence="7">
    <location>
        <begin position="57"/>
        <end position="74"/>
    </location>
</feature>
<keyword evidence="4 7" id="KW-0256">Endoplasmic reticulum</keyword>
<organism evidence="9 10">
    <name type="scientific">Schizothecium vesticola</name>
    <dbReference type="NCBI Taxonomy" id="314040"/>
    <lineage>
        <taxon>Eukaryota</taxon>
        <taxon>Fungi</taxon>
        <taxon>Dikarya</taxon>
        <taxon>Ascomycota</taxon>
        <taxon>Pezizomycotina</taxon>
        <taxon>Sordariomycetes</taxon>
        <taxon>Sordariomycetidae</taxon>
        <taxon>Sordariales</taxon>
        <taxon>Schizotheciaceae</taxon>
        <taxon>Schizothecium</taxon>
    </lineage>
</organism>
<dbReference type="InterPro" id="IPR035952">
    <property type="entry name" value="Rhomboid-like_sf"/>
</dbReference>
<protein>
    <recommendedName>
        <fullName evidence="7">Derlin</fullName>
    </recommendedName>
</protein>
<dbReference type="Pfam" id="PF04511">
    <property type="entry name" value="DER1"/>
    <property type="match status" value="1"/>
</dbReference>
<gene>
    <name evidence="9" type="ORF">B0T18DRAFT_49555</name>
</gene>
<comment type="subcellular location">
    <subcellularLocation>
        <location evidence="1 7">Endoplasmic reticulum membrane</location>
        <topology evidence="1 7">Multi-pass membrane protein</topology>
    </subcellularLocation>
</comment>
<sequence length="219" mass="24655">MFDLGSVFKFPPEVWRFATAFFLSGDKLELIMDPYFAYQNLKGLEMANTKFSRKEDLLWYLMTVGGFIITLMRLYSGYWGGFYLKGLIMAMCYTAVQDKRGQKSNFFFFQVPAQSVPYCMLVWSMLLNPGVIPLEVSGILAAHLHDFLTRLWPEFGLGPNLLPTPGFISKLVQTPRFMKRDYGTAVRPKDSASGSSTGASTGPVLPDSWKTRGTGHRLG</sequence>
<evidence type="ECO:0000256" key="2">
    <source>
        <dbReference type="ARBA" id="ARBA00008917"/>
    </source>
</evidence>
<comment type="similarity">
    <text evidence="2 7">Belongs to the derlin family.</text>
</comment>
<comment type="function">
    <text evidence="7">May be involved in the degradation of misfolded endoplasmic reticulum (ER) luminal proteins.</text>
</comment>
<comment type="caution">
    <text evidence="7">Lacks conserved residue(s) required for the propagation of feature annotation.</text>
</comment>
<reference evidence="9" key="1">
    <citation type="submission" date="2023-06" db="EMBL/GenBank/DDBJ databases">
        <title>Genome-scale phylogeny and comparative genomics of the fungal order Sordariales.</title>
        <authorList>
            <consortium name="Lawrence Berkeley National Laboratory"/>
            <person name="Hensen N."/>
            <person name="Bonometti L."/>
            <person name="Westerberg I."/>
            <person name="Brannstrom I.O."/>
            <person name="Guillou S."/>
            <person name="Cros-Aarteil S."/>
            <person name="Calhoun S."/>
            <person name="Haridas S."/>
            <person name="Kuo A."/>
            <person name="Mondo S."/>
            <person name="Pangilinan J."/>
            <person name="Riley R."/>
            <person name="LaButti K."/>
            <person name="Andreopoulos B."/>
            <person name="Lipzen A."/>
            <person name="Chen C."/>
            <person name="Yanf M."/>
            <person name="Daum C."/>
            <person name="Ng V."/>
            <person name="Clum A."/>
            <person name="Steindorff A."/>
            <person name="Ohm R."/>
            <person name="Martin F."/>
            <person name="Silar P."/>
            <person name="Natvig D."/>
            <person name="Lalanne C."/>
            <person name="Gautier V."/>
            <person name="Ament-velasquez S.L."/>
            <person name="Kruys A."/>
            <person name="Hutchinson M.I."/>
            <person name="Powell A.J."/>
            <person name="Barry K."/>
            <person name="Miller A.N."/>
            <person name="Grigoriev I.V."/>
            <person name="Debuchy R."/>
            <person name="Gladieux P."/>
            <person name="Thoren M.H."/>
            <person name="Johannesson H."/>
        </authorList>
    </citation>
    <scope>NUCLEOTIDE SEQUENCE</scope>
    <source>
        <strain evidence="9">SMH3187-1</strain>
    </source>
</reference>
<dbReference type="PANTHER" id="PTHR11009">
    <property type="entry name" value="DER1-LIKE PROTEIN, DERLIN"/>
    <property type="match status" value="1"/>
</dbReference>
<keyword evidence="10" id="KW-1185">Reference proteome</keyword>
<keyword evidence="3 7" id="KW-0812">Transmembrane</keyword>
<dbReference type="GO" id="GO:0005789">
    <property type="term" value="C:endoplasmic reticulum membrane"/>
    <property type="evidence" value="ECO:0007669"/>
    <property type="project" value="UniProtKB-SubCell"/>
</dbReference>
<feature type="region of interest" description="Disordered" evidence="8">
    <location>
        <begin position="184"/>
        <end position="219"/>
    </location>
</feature>
<evidence type="ECO:0000256" key="3">
    <source>
        <dbReference type="ARBA" id="ARBA00022692"/>
    </source>
</evidence>
<name>A0AA40FC53_9PEZI</name>
<evidence type="ECO:0000256" key="7">
    <source>
        <dbReference type="RuleBase" id="RU363059"/>
    </source>
</evidence>